<proteinExistence type="predicted"/>
<dbReference type="Proteomes" id="UP000239724">
    <property type="component" value="Unassembled WGS sequence"/>
</dbReference>
<protein>
    <submittedName>
        <fullName evidence="1">Uncharacterized protein</fullName>
    </submittedName>
</protein>
<sequence>MCSEPYDMPWLETTGASVLPSRGEDLDPSLLLEFQEDDVLFIESPQMVRRGGKVMIEYLQIVRVVAVGIYVLISNILTSRRDLPEWLAIGMRFCNEQSLTESLLLRNVACEILSSLNLMHHQHYGRLKRVALFTTCNREPGSSYMRRVA</sequence>
<reference evidence="1 2" key="1">
    <citation type="journal article" date="2018" name="Arch. Microbiol.">
        <title>New insights into the metabolic potential of the phototrophic purple bacterium Rhodopila globiformis DSM 161(T) from its draft genome sequence and evidence for a vanadium-dependent nitrogenase.</title>
        <authorList>
            <person name="Imhoff J.F."/>
            <person name="Rahn T."/>
            <person name="Kunzel S."/>
            <person name="Neulinger S.C."/>
        </authorList>
    </citation>
    <scope>NUCLEOTIDE SEQUENCE [LARGE SCALE GENOMIC DNA]</scope>
    <source>
        <strain evidence="1 2">DSM 161</strain>
    </source>
</reference>
<accession>A0A2S6MW37</accession>
<dbReference type="AlphaFoldDB" id="A0A2S6MW37"/>
<gene>
    <name evidence="1" type="ORF">CCS01_29950</name>
</gene>
<evidence type="ECO:0000313" key="2">
    <source>
        <dbReference type="Proteomes" id="UP000239724"/>
    </source>
</evidence>
<evidence type="ECO:0000313" key="1">
    <source>
        <dbReference type="EMBL" id="PPQ26580.1"/>
    </source>
</evidence>
<dbReference type="EMBL" id="NHRY01000269">
    <property type="protein sequence ID" value="PPQ26580.1"/>
    <property type="molecule type" value="Genomic_DNA"/>
</dbReference>
<keyword evidence="2" id="KW-1185">Reference proteome</keyword>
<name>A0A2S6MW37_RHOGL</name>
<organism evidence="1 2">
    <name type="scientific">Rhodopila globiformis</name>
    <name type="common">Rhodopseudomonas globiformis</name>
    <dbReference type="NCBI Taxonomy" id="1071"/>
    <lineage>
        <taxon>Bacteria</taxon>
        <taxon>Pseudomonadati</taxon>
        <taxon>Pseudomonadota</taxon>
        <taxon>Alphaproteobacteria</taxon>
        <taxon>Acetobacterales</taxon>
        <taxon>Acetobacteraceae</taxon>
        <taxon>Rhodopila</taxon>
    </lineage>
</organism>
<comment type="caution">
    <text evidence="1">The sequence shown here is derived from an EMBL/GenBank/DDBJ whole genome shotgun (WGS) entry which is preliminary data.</text>
</comment>